<proteinExistence type="predicted"/>
<evidence type="ECO:0000256" key="1">
    <source>
        <dbReference type="SAM" id="MobiDB-lite"/>
    </source>
</evidence>
<accession>A0A5B7FGZ3</accession>
<dbReference type="InterPro" id="IPR048413">
    <property type="entry name" value="Htt_C-HEAT_rpt"/>
</dbReference>
<reference evidence="2 3" key="1">
    <citation type="submission" date="2019-05" db="EMBL/GenBank/DDBJ databases">
        <title>Another draft genome of Portunus trituberculatus and its Hox gene families provides insights of decapod evolution.</title>
        <authorList>
            <person name="Jeong J.-H."/>
            <person name="Song I."/>
            <person name="Kim S."/>
            <person name="Choi T."/>
            <person name="Kim D."/>
            <person name="Ryu S."/>
            <person name="Kim W."/>
        </authorList>
    </citation>
    <scope>NUCLEOTIDE SEQUENCE [LARGE SCALE GENOMIC DNA]</scope>
    <source>
        <tissue evidence="2">Muscle</tissue>
    </source>
</reference>
<organism evidence="2 3">
    <name type="scientific">Portunus trituberculatus</name>
    <name type="common">Swimming crab</name>
    <name type="synonym">Neptunus trituberculatus</name>
    <dbReference type="NCBI Taxonomy" id="210409"/>
    <lineage>
        <taxon>Eukaryota</taxon>
        <taxon>Metazoa</taxon>
        <taxon>Ecdysozoa</taxon>
        <taxon>Arthropoda</taxon>
        <taxon>Crustacea</taxon>
        <taxon>Multicrustacea</taxon>
        <taxon>Malacostraca</taxon>
        <taxon>Eumalacostraca</taxon>
        <taxon>Eucarida</taxon>
        <taxon>Decapoda</taxon>
        <taxon>Pleocyemata</taxon>
        <taxon>Brachyura</taxon>
        <taxon>Eubrachyura</taxon>
        <taxon>Portunoidea</taxon>
        <taxon>Portunidae</taxon>
        <taxon>Portuninae</taxon>
        <taxon>Portunus</taxon>
    </lineage>
</organism>
<feature type="compositionally biased region" description="Pro residues" evidence="1">
    <location>
        <begin position="208"/>
        <end position="217"/>
    </location>
</feature>
<dbReference type="PANTHER" id="PTHR10170:SF10">
    <property type="entry name" value="HUNTINGTIN"/>
    <property type="match status" value="1"/>
</dbReference>
<name>A0A5B7FGZ3_PORTR</name>
<sequence>MGVGRVPALNSVVRVPPDVWALGWAPQFSGEHNTSLPPIPVDYLQEADILKEFIFRVELFGWIGRQQFEETWMALLSVLNSTPSENTPPEELPFINLSLSLAVRGITALLIQTLLLPVPGNPHSGHLLSLPRDKPPPYLTSKAGRKLQEIMSRLHDKLREVQHLIRGGPQQTPAYHLSQVSVEYLVTALSSHAEPPDSPETCLQTGPLPLPPQPRTSPHPTSLYHK</sequence>
<dbReference type="PANTHER" id="PTHR10170">
    <property type="entry name" value="HUNTINGTON DISEASE PROTEIN"/>
    <property type="match status" value="1"/>
</dbReference>
<dbReference type="OrthoDB" id="10065698at2759"/>
<feature type="region of interest" description="Disordered" evidence="1">
    <location>
        <begin position="191"/>
        <end position="226"/>
    </location>
</feature>
<dbReference type="AlphaFoldDB" id="A0A5B7FGZ3"/>
<dbReference type="EMBL" id="VSRR010006446">
    <property type="protein sequence ID" value="MPC44805.1"/>
    <property type="molecule type" value="Genomic_DNA"/>
</dbReference>
<dbReference type="InterPro" id="IPR028426">
    <property type="entry name" value="Huntingtin_fam"/>
</dbReference>
<dbReference type="Pfam" id="PF20927">
    <property type="entry name" value="Htt_C-HEAT"/>
    <property type="match status" value="1"/>
</dbReference>
<evidence type="ECO:0000313" key="3">
    <source>
        <dbReference type="Proteomes" id="UP000324222"/>
    </source>
</evidence>
<evidence type="ECO:0000313" key="2">
    <source>
        <dbReference type="EMBL" id="MPC44805.1"/>
    </source>
</evidence>
<dbReference type="GO" id="GO:0005737">
    <property type="term" value="C:cytoplasm"/>
    <property type="evidence" value="ECO:0007669"/>
    <property type="project" value="TreeGrafter"/>
</dbReference>
<gene>
    <name evidence="2" type="primary">Htt_1</name>
    <name evidence="2" type="ORF">E2C01_038484</name>
</gene>
<protein>
    <submittedName>
        <fullName evidence="2">Huntingtin</fullName>
    </submittedName>
</protein>
<keyword evidence="3" id="KW-1185">Reference proteome</keyword>
<dbReference type="Proteomes" id="UP000324222">
    <property type="component" value="Unassembled WGS sequence"/>
</dbReference>
<comment type="caution">
    <text evidence="2">The sequence shown here is derived from an EMBL/GenBank/DDBJ whole genome shotgun (WGS) entry which is preliminary data.</text>
</comment>